<dbReference type="GO" id="GO:0005545">
    <property type="term" value="F:1-phosphatidylinositol binding"/>
    <property type="evidence" value="ECO:0007669"/>
    <property type="project" value="TreeGrafter"/>
</dbReference>
<dbReference type="GO" id="GO:0005525">
    <property type="term" value="F:GTP binding"/>
    <property type="evidence" value="ECO:0007669"/>
    <property type="project" value="InterPro"/>
</dbReference>
<evidence type="ECO:0000256" key="1">
    <source>
        <dbReference type="ARBA" id="ARBA00022723"/>
    </source>
</evidence>
<accession>A0A482XQH8</accession>
<reference evidence="7 8" key="1">
    <citation type="journal article" date="2017" name="Gigascience">
        <title>Genome sequence of the small brown planthopper, Laodelphax striatellus.</title>
        <authorList>
            <person name="Zhu J."/>
            <person name="Jiang F."/>
            <person name="Wang X."/>
            <person name="Yang P."/>
            <person name="Bao Y."/>
            <person name="Zhao W."/>
            <person name="Wang W."/>
            <person name="Lu H."/>
            <person name="Wang Q."/>
            <person name="Cui N."/>
            <person name="Li J."/>
            <person name="Chen X."/>
            <person name="Luo L."/>
            <person name="Yu J."/>
            <person name="Kang L."/>
            <person name="Cui F."/>
        </authorList>
    </citation>
    <scope>NUCLEOTIDE SEQUENCE [LARGE SCALE GENOMIC DNA]</scope>
    <source>
        <strain evidence="7">Lst14</strain>
    </source>
</reference>
<evidence type="ECO:0000256" key="2">
    <source>
        <dbReference type="ARBA" id="ARBA00022771"/>
    </source>
</evidence>
<evidence type="ECO:0000256" key="5">
    <source>
        <dbReference type="SAM" id="MobiDB-lite"/>
    </source>
</evidence>
<keyword evidence="8" id="KW-1185">Reference proteome</keyword>
<feature type="domain" description="FYVE-type" evidence="6">
    <location>
        <begin position="667"/>
        <end position="730"/>
    </location>
</feature>
<evidence type="ECO:0000259" key="6">
    <source>
        <dbReference type="PROSITE" id="PS50178"/>
    </source>
</evidence>
<keyword evidence="3" id="KW-0862">Zinc</keyword>
<dbReference type="GO" id="GO:0008270">
    <property type="term" value="F:zinc ion binding"/>
    <property type="evidence" value="ECO:0007669"/>
    <property type="project" value="UniProtKB-KW"/>
</dbReference>
<gene>
    <name evidence="7" type="ORF">LSTR_LSTR006051</name>
</gene>
<dbReference type="AlphaFoldDB" id="A0A482XQH8"/>
<dbReference type="GO" id="GO:0005811">
    <property type="term" value="C:lipid droplet"/>
    <property type="evidence" value="ECO:0007669"/>
    <property type="project" value="TreeGrafter"/>
</dbReference>
<dbReference type="InterPro" id="IPR027417">
    <property type="entry name" value="P-loop_NTPase"/>
</dbReference>
<feature type="domain" description="FYVE-type" evidence="6">
    <location>
        <begin position="537"/>
        <end position="598"/>
    </location>
</feature>
<dbReference type="SMART" id="SM00064">
    <property type="entry name" value="FYVE"/>
    <property type="match status" value="2"/>
</dbReference>
<dbReference type="InterPro" id="IPR015894">
    <property type="entry name" value="Guanylate-bd_N"/>
</dbReference>
<feature type="compositionally biased region" description="Polar residues" evidence="5">
    <location>
        <begin position="609"/>
        <end position="619"/>
    </location>
</feature>
<dbReference type="Gene3D" id="3.40.50.300">
    <property type="entry name" value="P-loop containing nucleotide triphosphate hydrolases"/>
    <property type="match status" value="1"/>
</dbReference>
<sequence length="730" mass="80925">MEFPTNDLPHDFGHSGGYSNSSAIMESLDGFMINREVLDPDSNNYSQPKLTKRSKYNFRPDVTLTNVLQEDKFTSLKLGASTENGNLIRSFLLLDGNEHMKVSSGTEFVNKLGCDPGTRVKVVSIFGNTGDGKSFTLNQTFFRGEEVFRTSCEQTSCTLGVWAAYDPKMKVICLDTEGLLGSTSQENQRTRLLLKVLAVSDIVVYRTRAERLHNDIFKFLGWASRAYTQHFQSALAAVGGGGARSGEGGSGGGTIRPLSALGPAVILFHETHNTRTLHSSANESPEDILRSRFASLQLEMDAFSSVRYVGVRTEVPPTSFTEFHAAINGQLDNTTVRSARQPTFVYATLKRLNDKFSGAIGQQTESLFLDQYFTCGMVCLSRYGSYQHQYDNCVYVCKACYQNGKEEIVSARYTSATDSSWFGLAKYAWSGSVIECPNCGEIYRSRQFWYGNNQPEAGAVRTEIQHVWPGVNMPNQSMQNSAQRVLDSVNYLTDAVASLGSPPTRAISAYVADYIAPKALRKWLNANPFYSIDEFEEEGGRVCVVCRKYFDRQRLDIHHCRQCGEGVCGQCSAHARPVPERGWPEAVRVCDLCYAATPAAASTASNTSLNGNESSVSSEHSQDDASDTIPRKCGEVVVNTISSVVSVLEHPKSWIKESARPLYWVPDCDVKECCVCQESFCGPLAARLPFHHCRDCGHGVCDTCSQQRRPVPHRNWLEPVRVCDNCCKRE</sequence>
<dbReference type="InterPro" id="IPR011011">
    <property type="entry name" value="Znf_FYVE_PHD"/>
</dbReference>
<dbReference type="PANTHER" id="PTHR46624">
    <property type="entry name" value="AGAP002036-PA"/>
    <property type="match status" value="1"/>
</dbReference>
<evidence type="ECO:0000256" key="4">
    <source>
        <dbReference type="PROSITE-ProRule" id="PRU00091"/>
    </source>
</evidence>
<dbReference type="PROSITE" id="PS50178">
    <property type="entry name" value="ZF_FYVE"/>
    <property type="match status" value="2"/>
</dbReference>
<dbReference type="STRING" id="195883.A0A482XQH8"/>
<dbReference type="InterPro" id="IPR000306">
    <property type="entry name" value="Znf_FYVE"/>
</dbReference>
<keyword evidence="2 4" id="KW-0863">Zinc-finger</keyword>
<dbReference type="Gene3D" id="3.30.40.10">
    <property type="entry name" value="Zinc/RING finger domain, C3HC4 (zinc finger)"/>
    <property type="match status" value="2"/>
</dbReference>
<dbReference type="GO" id="GO:0032266">
    <property type="term" value="F:phosphatidylinositol-3-phosphate binding"/>
    <property type="evidence" value="ECO:0007669"/>
    <property type="project" value="TreeGrafter"/>
</dbReference>
<dbReference type="OrthoDB" id="68108at2759"/>
<dbReference type="Pfam" id="PF02263">
    <property type="entry name" value="GBP"/>
    <property type="match status" value="1"/>
</dbReference>
<dbReference type="Pfam" id="PF01363">
    <property type="entry name" value="FYVE"/>
    <property type="match status" value="2"/>
</dbReference>
<name>A0A482XQH8_LAOST</name>
<dbReference type="EMBL" id="QKKF02003370">
    <property type="protein sequence ID" value="RZF47787.1"/>
    <property type="molecule type" value="Genomic_DNA"/>
</dbReference>
<protein>
    <recommendedName>
        <fullName evidence="6">FYVE-type domain-containing protein</fullName>
    </recommendedName>
</protein>
<dbReference type="InterPro" id="IPR017455">
    <property type="entry name" value="Znf_FYVE-rel"/>
</dbReference>
<dbReference type="InterPro" id="IPR013083">
    <property type="entry name" value="Znf_RING/FYVE/PHD"/>
</dbReference>
<dbReference type="InParanoid" id="A0A482XQH8"/>
<dbReference type="CDD" id="cd15734">
    <property type="entry name" value="FYVE_ZFYV1"/>
    <property type="match status" value="1"/>
</dbReference>
<dbReference type="GO" id="GO:0043325">
    <property type="term" value="F:phosphatidylinositol-3,4-bisphosphate binding"/>
    <property type="evidence" value="ECO:0007669"/>
    <property type="project" value="TreeGrafter"/>
</dbReference>
<organism evidence="7 8">
    <name type="scientific">Laodelphax striatellus</name>
    <name type="common">Small brown planthopper</name>
    <name type="synonym">Delphax striatella</name>
    <dbReference type="NCBI Taxonomy" id="195883"/>
    <lineage>
        <taxon>Eukaryota</taxon>
        <taxon>Metazoa</taxon>
        <taxon>Ecdysozoa</taxon>
        <taxon>Arthropoda</taxon>
        <taxon>Hexapoda</taxon>
        <taxon>Insecta</taxon>
        <taxon>Pterygota</taxon>
        <taxon>Neoptera</taxon>
        <taxon>Paraneoptera</taxon>
        <taxon>Hemiptera</taxon>
        <taxon>Auchenorrhyncha</taxon>
        <taxon>Fulgoroidea</taxon>
        <taxon>Delphacidae</taxon>
        <taxon>Criomorphinae</taxon>
        <taxon>Laodelphax</taxon>
    </lineage>
</organism>
<dbReference type="InterPro" id="IPR042427">
    <property type="entry name" value="ZFYV1"/>
</dbReference>
<evidence type="ECO:0000313" key="7">
    <source>
        <dbReference type="EMBL" id="RZF47787.1"/>
    </source>
</evidence>
<dbReference type="GO" id="GO:0003924">
    <property type="term" value="F:GTPase activity"/>
    <property type="evidence" value="ECO:0007669"/>
    <property type="project" value="InterPro"/>
</dbReference>
<evidence type="ECO:0000313" key="8">
    <source>
        <dbReference type="Proteomes" id="UP000291343"/>
    </source>
</evidence>
<proteinExistence type="predicted"/>
<dbReference type="Proteomes" id="UP000291343">
    <property type="component" value="Unassembled WGS sequence"/>
</dbReference>
<dbReference type="SUPFAM" id="SSF52540">
    <property type="entry name" value="P-loop containing nucleoside triphosphate hydrolases"/>
    <property type="match status" value="1"/>
</dbReference>
<feature type="region of interest" description="Disordered" evidence="5">
    <location>
        <begin position="604"/>
        <end position="628"/>
    </location>
</feature>
<dbReference type="SUPFAM" id="SSF57903">
    <property type="entry name" value="FYVE/PHD zinc finger"/>
    <property type="match status" value="2"/>
</dbReference>
<evidence type="ECO:0000256" key="3">
    <source>
        <dbReference type="ARBA" id="ARBA00022833"/>
    </source>
</evidence>
<comment type="caution">
    <text evidence="7">The sequence shown here is derived from an EMBL/GenBank/DDBJ whole genome shotgun (WGS) entry which is preliminary data.</text>
</comment>
<dbReference type="GO" id="GO:0140042">
    <property type="term" value="P:lipid droplet formation"/>
    <property type="evidence" value="ECO:0007669"/>
    <property type="project" value="TreeGrafter"/>
</dbReference>
<dbReference type="GO" id="GO:0005547">
    <property type="term" value="F:phosphatidylinositol-3,4,5-trisphosphate binding"/>
    <property type="evidence" value="ECO:0007669"/>
    <property type="project" value="TreeGrafter"/>
</dbReference>
<dbReference type="PANTHER" id="PTHR46624:SF4">
    <property type="entry name" value="FYVE-TYPE DOMAIN-CONTAINING PROTEIN"/>
    <property type="match status" value="1"/>
</dbReference>
<keyword evidence="1" id="KW-0479">Metal-binding</keyword>